<dbReference type="HAMAP" id="MF_00772">
    <property type="entry name" value="OGT"/>
    <property type="match status" value="1"/>
</dbReference>
<dbReference type="EMBL" id="JAUQYP010000001">
    <property type="protein sequence ID" value="MDO8106058.1"/>
    <property type="molecule type" value="Genomic_DNA"/>
</dbReference>
<dbReference type="NCBIfam" id="TIGR00589">
    <property type="entry name" value="ogt"/>
    <property type="match status" value="1"/>
</dbReference>
<evidence type="ECO:0000256" key="5">
    <source>
        <dbReference type="ARBA" id="ARBA00022763"/>
    </source>
</evidence>
<keyword evidence="3 8" id="KW-0489">Methyltransferase</keyword>
<dbReference type="CDD" id="cd06445">
    <property type="entry name" value="ATase"/>
    <property type="match status" value="1"/>
</dbReference>
<dbReference type="InterPro" id="IPR023546">
    <property type="entry name" value="MGMT"/>
</dbReference>
<dbReference type="InterPro" id="IPR008332">
    <property type="entry name" value="MethylG_MeTrfase_N"/>
</dbReference>
<dbReference type="Proteomes" id="UP001232536">
    <property type="component" value="Unassembled WGS sequence"/>
</dbReference>
<sequence length="160" mass="16618">MTGVRWRVLPSPVGPLLLGAQGPHLRRIAFTDEEPTGLAGPDAGSLEEAVLAETAHQLGEYFAGERERFELPLAPRGTDVQRRVWWALADLGYGTTVSYGTLAARVGGSPRSVGAALGANPIVIVLPCHRVVGADGGLVGFGGGVARKETLLALEGSALL</sequence>
<comment type="caution">
    <text evidence="11">The sequence shown here is derived from an EMBL/GenBank/DDBJ whole genome shotgun (WGS) entry which is preliminary data.</text>
</comment>
<feature type="domain" description="Methylated-DNA-[protein]-cysteine S-methyltransferase DNA binding" evidence="9">
    <location>
        <begin position="80"/>
        <end position="156"/>
    </location>
</feature>
<name>A0ABT9D7I1_9CELL</name>
<comment type="miscellaneous">
    <text evidence="8">This enzyme catalyzes only one turnover and therefore is not strictly catalytic. According to one definition, an enzyme is a biocatalyst that acts repeatedly and over many reaction cycles.</text>
</comment>
<reference evidence="11 12" key="1">
    <citation type="submission" date="2023-07" db="EMBL/GenBank/DDBJ databases">
        <title>Description of novel actinomycetes strains, isolated from tidal flat sediment.</title>
        <authorList>
            <person name="Lu C."/>
        </authorList>
    </citation>
    <scope>NUCLEOTIDE SEQUENCE [LARGE SCALE GENOMIC DNA]</scope>
    <source>
        <strain evidence="11 12">SYSU T00b441</strain>
    </source>
</reference>
<dbReference type="InterPro" id="IPR036388">
    <property type="entry name" value="WH-like_DNA-bd_sf"/>
</dbReference>
<evidence type="ECO:0000256" key="1">
    <source>
        <dbReference type="ARBA" id="ARBA00001286"/>
    </source>
</evidence>
<keyword evidence="5 8" id="KW-0227">DNA damage</keyword>
<proteinExistence type="inferred from homology"/>
<organism evidence="11 12">
    <name type="scientific">Actinotalea lenta</name>
    <dbReference type="NCBI Taxonomy" id="3064654"/>
    <lineage>
        <taxon>Bacteria</taxon>
        <taxon>Bacillati</taxon>
        <taxon>Actinomycetota</taxon>
        <taxon>Actinomycetes</taxon>
        <taxon>Micrococcales</taxon>
        <taxon>Cellulomonadaceae</taxon>
        <taxon>Actinotalea</taxon>
    </lineage>
</organism>
<feature type="active site" description="Nucleophile; methyl group acceptor" evidence="8">
    <location>
        <position position="128"/>
    </location>
</feature>
<keyword evidence="12" id="KW-1185">Reference proteome</keyword>
<evidence type="ECO:0000259" key="9">
    <source>
        <dbReference type="Pfam" id="PF01035"/>
    </source>
</evidence>
<evidence type="ECO:0000259" key="10">
    <source>
        <dbReference type="Pfam" id="PF02870"/>
    </source>
</evidence>
<evidence type="ECO:0000256" key="6">
    <source>
        <dbReference type="ARBA" id="ARBA00023204"/>
    </source>
</evidence>
<evidence type="ECO:0000256" key="3">
    <source>
        <dbReference type="ARBA" id="ARBA00022603"/>
    </source>
</evidence>
<dbReference type="EC" id="2.1.1.63" evidence="8"/>
<dbReference type="InterPro" id="IPR001497">
    <property type="entry name" value="MethylDNA_cys_MeTrfase_AS"/>
</dbReference>
<gene>
    <name evidence="11" type="ORF">Q6348_02475</name>
</gene>
<comment type="catalytic activity">
    <reaction evidence="7 8">
        <text>a 6-O-methyl-2'-deoxyguanosine in DNA + L-cysteinyl-[protein] = S-methyl-L-cysteinyl-[protein] + a 2'-deoxyguanosine in DNA</text>
        <dbReference type="Rhea" id="RHEA:24000"/>
        <dbReference type="Rhea" id="RHEA-COMP:10131"/>
        <dbReference type="Rhea" id="RHEA-COMP:10132"/>
        <dbReference type="Rhea" id="RHEA-COMP:11367"/>
        <dbReference type="Rhea" id="RHEA-COMP:11368"/>
        <dbReference type="ChEBI" id="CHEBI:29950"/>
        <dbReference type="ChEBI" id="CHEBI:82612"/>
        <dbReference type="ChEBI" id="CHEBI:85445"/>
        <dbReference type="ChEBI" id="CHEBI:85448"/>
        <dbReference type="EC" id="2.1.1.63"/>
    </reaction>
</comment>
<dbReference type="InterPro" id="IPR014048">
    <property type="entry name" value="MethylDNA_cys_MeTrfase_DNA-bd"/>
</dbReference>
<dbReference type="PANTHER" id="PTHR10815:SF5">
    <property type="entry name" value="METHYLATED-DNA--PROTEIN-CYSTEINE METHYLTRANSFERASE"/>
    <property type="match status" value="1"/>
</dbReference>
<evidence type="ECO:0000256" key="4">
    <source>
        <dbReference type="ARBA" id="ARBA00022679"/>
    </source>
</evidence>
<accession>A0ABT9D7I1</accession>
<evidence type="ECO:0000313" key="12">
    <source>
        <dbReference type="Proteomes" id="UP001232536"/>
    </source>
</evidence>
<comment type="similarity">
    <text evidence="8">Belongs to the MGMT family.</text>
</comment>
<keyword evidence="6 8" id="KW-0234">DNA repair</keyword>
<dbReference type="SUPFAM" id="SSF53155">
    <property type="entry name" value="Methylated DNA-protein cysteine methyltransferase domain"/>
    <property type="match status" value="1"/>
</dbReference>
<comment type="catalytic activity">
    <reaction evidence="1 8">
        <text>a 4-O-methyl-thymidine in DNA + L-cysteinyl-[protein] = a thymidine in DNA + S-methyl-L-cysteinyl-[protein]</text>
        <dbReference type="Rhea" id="RHEA:53428"/>
        <dbReference type="Rhea" id="RHEA-COMP:10131"/>
        <dbReference type="Rhea" id="RHEA-COMP:10132"/>
        <dbReference type="Rhea" id="RHEA-COMP:13555"/>
        <dbReference type="Rhea" id="RHEA-COMP:13556"/>
        <dbReference type="ChEBI" id="CHEBI:29950"/>
        <dbReference type="ChEBI" id="CHEBI:82612"/>
        <dbReference type="ChEBI" id="CHEBI:137386"/>
        <dbReference type="ChEBI" id="CHEBI:137387"/>
        <dbReference type="EC" id="2.1.1.63"/>
    </reaction>
</comment>
<keyword evidence="4 8" id="KW-0808">Transferase</keyword>
<evidence type="ECO:0000313" key="11">
    <source>
        <dbReference type="EMBL" id="MDO8106058.1"/>
    </source>
</evidence>
<dbReference type="PROSITE" id="PS00374">
    <property type="entry name" value="MGMT"/>
    <property type="match status" value="1"/>
</dbReference>
<evidence type="ECO:0000256" key="7">
    <source>
        <dbReference type="ARBA" id="ARBA00049348"/>
    </source>
</evidence>
<evidence type="ECO:0000256" key="8">
    <source>
        <dbReference type="HAMAP-Rule" id="MF_00772"/>
    </source>
</evidence>
<evidence type="ECO:0000256" key="2">
    <source>
        <dbReference type="ARBA" id="ARBA00022490"/>
    </source>
</evidence>
<dbReference type="InterPro" id="IPR036631">
    <property type="entry name" value="MGMT_N_sf"/>
</dbReference>
<dbReference type="RefSeq" id="WP_304599751.1">
    <property type="nucleotide sequence ID" value="NZ_JAUQYP010000001.1"/>
</dbReference>
<keyword evidence="2 8" id="KW-0963">Cytoplasm</keyword>
<protein>
    <recommendedName>
        <fullName evidence="8">Methylated-DNA--protein-cysteine methyltransferase</fullName>
        <ecNumber evidence="8">2.1.1.63</ecNumber>
    </recommendedName>
    <alternativeName>
        <fullName evidence="8">6-O-methylguanine-DNA methyltransferase</fullName>
        <shortName evidence="8">MGMT</shortName>
    </alternativeName>
    <alternativeName>
        <fullName evidence="8">O-6-methylguanine-DNA-alkyltransferase</fullName>
    </alternativeName>
</protein>
<dbReference type="InterPro" id="IPR036217">
    <property type="entry name" value="MethylDNA_cys_MeTrfase_DNAb"/>
</dbReference>
<dbReference type="GO" id="GO:0032259">
    <property type="term" value="P:methylation"/>
    <property type="evidence" value="ECO:0007669"/>
    <property type="project" value="UniProtKB-KW"/>
</dbReference>
<dbReference type="GO" id="GO:0003908">
    <property type="term" value="F:methylated-DNA-[protein]-cysteine S-methyltransferase activity"/>
    <property type="evidence" value="ECO:0007669"/>
    <property type="project" value="UniProtKB-EC"/>
</dbReference>
<dbReference type="Gene3D" id="1.10.10.10">
    <property type="entry name" value="Winged helix-like DNA-binding domain superfamily/Winged helix DNA-binding domain"/>
    <property type="match status" value="1"/>
</dbReference>
<dbReference type="Pfam" id="PF02870">
    <property type="entry name" value="Methyltransf_1N"/>
    <property type="match status" value="1"/>
</dbReference>
<dbReference type="Pfam" id="PF01035">
    <property type="entry name" value="DNA_binding_1"/>
    <property type="match status" value="1"/>
</dbReference>
<comment type="subcellular location">
    <subcellularLocation>
        <location evidence="8">Cytoplasm</location>
    </subcellularLocation>
</comment>
<dbReference type="Gene3D" id="3.30.160.70">
    <property type="entry name" value="Methylated DNA-protein cysteine methyltransferase domain"/>
    <property type="match status" value="1"/>
</dbReference>
<feature type="domain" description="Methylguanine DNA methyltransferase ribonuclease-like" evidence="10">
    <location>
        <begin position="4"/>
        <end position="75"/>
    </location>
</feature>
<dbReference type="SUPFAM" id="SSF46767">
    <property type="entry name" value="Methylated DNA-protein cysteine methyltransferase, C-terminal domain"/>
    <property type="match status" value="1"/>
</dbReference>
<comment type="function">
    <text evidence="8">Involved in the cellular defense against the biological effects of O6-methylguanine (O6-MeG) and O4-methylthymine (O4-MeT) in DNA. Repairs the methylated nucleobase in DNA by stoichiometrically transferring the methyl group to a cysteine residue in the enzyme. This is a suicide reaction: the enzyme is irreversibly inactivated.</text>
</comment>
<dbReference type="PANTHER" id="PTHR10815">
    <property type="entry name" value="METHYLATED-DNA--PROTEIN-CYSTEINE METHYLTRANSFERASE"/>
    <property type="match status" value="1"/>
</dbReference>